<dbReference type="Proteomes" id="UP001595916">
    <property type="component" value="Unassembled WGS sequence"/>
</dbReference>
<evidence type="ECO:0000256" key="1">
    <source>
        <dbReference type="SAM" id="MobiDB-lite"/>
    </source>
</evidence>
<name>A0ABV9QMW0_9FIRM</name>
<feature type="compositionally biased region" description="Low complexity" evidence="1">
    <location>
        <begin position="138"/>
        <end position="160"/>
    </location>
</feature>
<keyword evidence="4" id="KW-1185">Reference proteome</keyword>
<evidence type="ECO:0000313" key="3">
    <source>
        <dbReference type="EMBL" id="MFC4805125.1"/>
    </source>
</evidence>
<keyword evidence="2" id="KW-0472">Membrane</keyword>
<keyword evidence="2" id="KW-1133">Transmembrane helix</keyword>
<dbReference type="RefSeq" id="WP_379788662.1">
    <property type="nucleotide sequence ID" value="NZ_JBHSHL010000033.1"/>
</dbReference>
<comment type="caution">
    <text evidence="3">The sequence shown here is derived from an EMBL/GenBank/DDBJ whole genome shotgun (WGS) entry which is preliminary data.</text>
</comment>
<feature type="region of interest" description="Disordered" evidence="1">
    <location>
        <begin position="113"/>
        <end position="178"/>
    </location>
</feature>
<reference evidence="4" key="1">
    <citation type="journal article" date="2019" name="Int. J. Syst. Evol. Microbiol.">
        <title>The Global Catalogue of Microorganisms (GCM) 10K type strain sequencing project: providing services to taxonomists for standard genome sequencing and annotation.</title>
        <authorList>
            <consortium name="The Broad Institute Genomics Platform"/>
            <consortium name="The Broad Institute Genome Sequencing Center for Infectious Disease"/>
            <person name="Wu L."/>
            <person name="Ma J."/>
        </authorList>
    </citation>
    <scope>NUCLEOTIDE SEQUENCE [LARGE SCALE GENOMIC DNA]</scope>
    <source>
        <strain evidence="4">CCUG 46385</strain>
    </source>
</reference>
<evidence type="ECO:0000313" key="4">
    <source>
        <dbReference type="Proteomes" id="UP001595916"/>
    </source>
</evidence>
<sequence length="522" mass="58367">MNQSVKQTVSNVLVMILGVIVASGIIIVKPWEDATIKKNILSLGVQEQRDGIKEAIEKGYPRLSPIEEKDGNYGLELYNIMIEEGRLYYEAKVSFPQTKEIVLPTLEEQAQQLAKVQAQPSTQAQAPATQTGGGGTGQAPPTEQKQPATTQAPQQEKAPASTTAPTQEQRGSEKRERMKGAAFRAFLIDTENQEEDHELDVSYESIPQAEGEALVYKINGIISSVDIKNLIQGKKKLVTEVSYFDTQKELEKKLEEIKGSKVPIKPDEGEWDHPLYSFGPLLLPVEAGHVFPARHIPVNQEIATEYGSILVDELIVGPSQIAISTRDALEKGYDLAQFEGGRLVDKEGNIYTLKRSYAFEGSPEGKMRFYFNPTDFFDEKTKREYTFQFEDIALNDGRRDKIELSLKGEFPKTFEVMGKQVSIVSMDYDEDNKLLSLKLKYNPREIQLEPSVKGSSFQVFSPAVLAEEKQMDKASGKALVTSSTIVPGELKCKLEKEDSYLLIIKHNDFFVRKSGELVISEK</sequence>
<protein>
    <recommendedName>
        <fullName evidence="5">G5 domain-containing protein</fullName>
    </recommendedName>
</protein>
<accession>A0ABV9QMW0</accession>
<feature type="compositionally biased region" description="Low complexity" evidence="1">
    <location>
        <begin position="117"/>
        <end position="130"/>
    </location>
</feature>
<evidence type="ECO:0000256" key="2">
    <source>
        <dbReference type="SAM" id="Phobius"/>
    </source>
</evidence>
<gene>
    <name evidence="3" type="ORF">ACFO4R_08515</name>
</gene>
<proteinExistence type="predicted"/>
<organism evidence="3 4">
    <name type="scientific">Filifactor villosus</name>
    <dbReference type="NCBI Taxonomy" id="29374"/>
    <lineage>
        <taxon>Bacteria</taxon>
        <taxon>Bacillati</taxon>
        <taxon>Bacillota</taxon>
        <taxon>Clostridia</taxon>
        <taxon>Peptostreptococcales</taxon>
        <taxon>Filifactoraceae</taxon>
        <taxon>Filifactor</taxon>
    </lineage>
</organism>
<keyword evidence="2" id="KW-0812">Transmembrane</keyword>
<dbReference type="EMBL" id="JBHSHL010000033">
    <property type="protein sequence ID" value="MFC4805125.1"/>
    <property type="molecule type" value="Genomic_DNA"/>
</dbReference>
<evidence type="ECO:0008006" key="5">
    <source>
        <dbReference type="Google" id="ProtNLM"/>
    </source>
</evidence>
<feature type="transmembrane region" description="Helical" evidence="2">
    <location>
        <begin position="12"/>
        <end position="31"/>
    </location>
</feature>